<sequence>MKLAVTEFLNTYPLIWYFEKEMNQYDIEITKTTPAGCASLLLQNKVEGGVMPISTYAYHQDIAILLNPCIASRGHVRTVKLYSNSKIDSIYDVVVDQDSRTSVILLKIILSLKYKKHKLTFFKGDVSEIKEINDEFGYMMIGDKNFLVKERFEYVYDLAAEWVEWVKLPIVFASWMLEKNIDMRKNVRIIKKAYTTGMANFEELCDDASKRWHLPVDAVKDYFKENLAYELGFDGVKAIKLFFEMAFQLKLLPKVSSVHFIDV</sequence>
<protein>
    <recommendedName>
        <fullName evidence="4">Chorismate dehydratase</fullName>
        <ecNumber evidence="4">4.2.1.151</ecNumber>
    </recommendedName>
    <alternativeName>
        <fullName evidence="4">Menaquinone biosynthetic enzyme MqnA</fullName>
    </alternativeName>
</protein>
<comment type="similarity">
    <text evidence="4">Belongs to the MqnA/MqnD family. MqnA subfamily.</text>
</comment>
<reference evidence="5 6" key="1">
    <citation type="journal article" date="2016" name="Nat. Commun.">
        <title>Thousands of microbial genomes shed light on interconnected biogeochemical processes in an aquifer system.</title>
        <authorList>
            <person name="Anantharaman K."/>
            <person name="Brown C.T."/>
            <person name="Hug L.A."/>
            <person name="Sharon I."/>
            <person name="Castelle C.J."/>
            <person name="Probst A.J."/>
            <person name="Thomas B.C."/>
            <person name="Singh A."/>
            <person name="Wilkins M.J."/>
            <person name="Karaoz U."/>
            <person name="Brodie E.L."/>
            <person name="Williams K.H."/>
            <person name="Hubbard S.S."/>
            <person name="Banfield J.F."/>
        </authorList>
    </citation>
    <scope>NUCLEOTIDE SEQUENCE [LARGE SCALE GENOMIC DNA]</scope>
</reference>
<dbReference type="AlphaFoldDB" id="A0A1F5VVR9"/>
<accession>A0A1F5VVR9</accession>
<evidence type="ECO:0000256" key="4">
    <source>
        <dbReference type="HAMAP-Rule" id="MF_00995"/>
    </source>
</evidence>
<dbReference type="UniPathway" id="UPA00079"/>
<comment type="function">
    <text evidence="4">Catalyzes the dehydration of chorismate into 3-[(1-carboxyvinyl)oxy]benzoate, a step in the biosynthesis of menaquinone (MK, vitamin K2).</text>
</comment>
<dbReference type="PANTHER" id="PTHR37690">
    <property type="entry name" value="CHORISMATE DEHYDRATASE"/>
    <property type="match status" value="1"/>
</dbReference>
<dbReference type="STRING" id="1817863.A2Y62_16330"/>
<dbReference type="Gene3D" id="3.40.190.10">
    <property type="entry name" value="Periplasmic binding protein-like II"/>
    <property type="match status" value="2"/>
</dbReference>
<dbReference type="Pfam" id="PF02621">
    <property type="entry name" value="VitK2_biosynth"/>
    <property type="match status" value="1"/>
</dbReference>
<organism evidence="5 6">
    <name type="scientific">Candidatus Fischerbacteria bacterium RBG_13_37_8</name>
    <dbReference type="NCBI Taxonomy" id="1817863"/>
    <lineage>
        <taxon>Bacteria</taxon>
        <taxon>Candidatus Fischeribacteriota</taxon>
    </lineage>
</organism>
<dbReference type="InterPro" id="IPR030868">
    <property type="entry name" value="MqnA"/>
</dbReference>
<dbReference type="GO" id="GO:0009234">
    <property type="term" value="P:menaquinone biosynthetic process"/>
    <property type="evidence" value="ECO:0007669"/>
    <property type="project" value="UniProtKB-UniRule"/>
</dbReference>
<dbReference type="PANTHER" id="PTHR37690:SF1">
    <property type="entry name" value="CHORISMATE DEHYDRATASE"/>
    <property type="match status" value="1"/>
</dbReference>
<keyword evidence="3 4" id="KW-0456">Lyase</keyword>
<gene>
    <name evidence="4" type="primary">mqnA</name>
    <name evidence="5" type="ORF">A2Y62_16330</name>
</gene>
<evidence type="ECO:0000256" key="2">
    <source>
        <dbReference type="ARBA" id="ARBA00022428"/>
    </source>
</evidence>
<comment type="catalytic activity">
    <reaction evidence="4">
        <text>chorismate = 3-[(1-carboxyvinyl)-oxy]benzoate + H2O</text>
        <dbReference type="Rhea" id="RHEA:40051"/>
        <dbReference type="ChEBI" id="CHEBI:15377"/>
        <dbReference type="ChEBI" id="CHEBI:29748"/>
        <dbReference type="ChEBI" id="CHEBI:76981"/>
        <dbReference type="EC" id="4.2.1.151"/>
    </reaction>
</comment>
<proteinExistence type="inferred from homology"/>
<dbReference type="SUPFAM" id="SSF53850">
    <property type="entry name" value="Periplasmic binding protein-like II"/>
    <property type="match status" value="1"/>
</dbReference>
<dbReference type="HAMAP" id="MF_00995">
    <property type="entry name" value="MqnA"/>
    <property type="match status" value="1"/>
</dbReference>
<comment type="caution">
    <text evidence="5">The sequence shown here is derived from an EMBL/GenBank/DDBJ whole genome shotgun (WGS) entry which is preliminary data.</text>
</comment>
<dbReference type="EC" id="4.2.1.151" evidence="4"/>
<evidence type="ECO:0000313" key="6">
    <source>
        <dbReference type="Proteomes" id="UP000178943"/>
    </source>
</evidence>
<dbReference type="Proteomes" id="UP000178943">
    <property type="component" value="Unassembled WGS sequence"/>
</dbReference>
<evidence type="ECO:0000256" key="3">
    <source>
        <dbReference type="ARBA" id="ARBA00023239"/>
    </source>
</evidence>
<comment type="pathway">
    <text evidence="1 4">Quinol/quinone metabolism; menaquinone biosynthesis.</text>
</comment>
<evidence type="ECO:0000313" key="5">
    <source>
        <dbReference type="EMBL" id="OGF67490.1"/>
    </source>
</evidence>
<dbReference type="EMBL" id="MFGW01000048">
    <property type="protein sequence ID" value="OGF67490.1"/>
    <property type="molecule type" value="Genomic_DNA"/>
</dbReference>
<name>A0A1F5VVR9_9BACT</name>
<evidence type="ECO:0000256" key="1">
    <source>
        <dbReference type="ARBA" id="ARBA00004863"/>
    </source>
</evidence>
<dbReference type="GO" id="GO:0016836">
    <property type="term" value="F:hydro-lyase activity"/>
    <property type="evidence" value="ECO:0007669"/>
    <property type="project" value="UniProtKB-UniRule"/>
</dbReference>
<dbReference type="InterPro" id="IPR003773">
    <property type="entry name" value="Menaquinone_biosynth"/>
</dbReference>
<keyword evidence="2 4" id="KW-0474">Menaquinone biosynthesis</keyword>